<reference evidence="6" key="1">
    <citation type="journal article" date="2014" name="Int. J. Syst. Evol. Microbiol.">
        <title>Complete genome sequence of Corynebacterium casei LMG S-19264T (=DSM 44701T), isolated from a smear-ripened cheese.</title>
        <authorList>
            <consortium name="US DOE Joint Genome Institute (JGI-PGF)"/>
            <person name="Walter F."/>
            <person name="Albersmeier A."/>
            <person name="Kalinowski J."/>
            <person name="Ruckert C."/>
        </authorList>
    </citation>
    <scope>NUCLEOTIDE SEQUENCE</scope>
    <source>
        <strain evidence="6">JCM 4790</strain>
    </source>
</reference>
<feature type="domain" description="Metallo-beta-lactamase" evidence="5">
    <location>
        <begin position="48"/>
        <end position="262"/>
    </location>
</feature>
<keyword evidence="3" id="KW-0378">Hydrolase</keyword>
<dbReference type="GO" id="GO:0046872">
    <property type="term" value="F:metal ion binding"/>
    <property type="evidence" value="ECO:0007669"/>
    <property type="project" value="UniProtKB-KW"/>
</dbReference>
<protein>
    <submittedName>
        <fullName evidence="6">MBL fold metallo-hydrolase</fullName>
    </submittedName>
</protein>
<dbReference type="InterPro" id="IPR001279">
    <property type="entry name" value="Metallo-B-lactamas"/>
</dbReference>
<evidence type="ECO:0000313" key="6">
    <source>
        <dbReference type="EMBL" id="GGY18453.1"/>
    </source>
</evidence>
<dbReference type="EMBL" id="BMVU01000128">
    <property type="protein sequence ID" value="GGY18453.1"/>
    <property type="molecule type" value="Genomic_DNA"/>
</dbReference>
<accession>A0A918UAQ9</accession>
<dbReference type="RefSeq" id="WP_190195334.1">
    <property type="nucleotide sequence ID" value="NZ_BMVU01000128.1"/>
</dbReference>
<reference evidence="6" key="2">
    <citation type="submission" date="2020-09" db="EMBL/GenBank/DDBJ databases">
        <authorList>
            <person name="Sun Q."/>
            <person name="Ohkuma M."/>
        </authorList>
    </citation>
    <scope>NUCLEOTIDE SEQUENCE</scope>
    <source>
        <strain evidence="6">JCM 4790</strain>
    </source>
</reference>
<dbReference type="PANTHER" id="PTHR42978">
    <property type="entry name" value="QUORUM-QUENCHING LACTONASE YTNP-RELATED-RELATED"/>
    <property type="match status" value="1"/>
</dbReference>
<evidence type="ECO:0000259" key="5">
    <source>
        <dbReference type="SMART" id="SM00849"/>
    </source>
</evidence>
<name>A0A918UAQ9_9ACTN</name>
<evidence type="ECO:0000256" key="3">
    <source>
        <dbReference type="ARBA" id="ARBA00022801"/>
    </source>
</evidence>
<evidence type="ECO:0000256" key="1">
    <source>
        <dbReference type="ARBA" id="ARBA00007749"/>
    </source>
</evidence>
<proteinExistence type="inferred from homology"/>
<keyword evidence="2" id="KW-0479">Metal-binding</keyword>
<keyword evidence="4" id="KW-0862">Zinc</keyword>
<dbReference type="Gene3D" id="3.60.15.10">
    <property type="entry name" value="Ribonuclease Z/Hydroxyacylglutathione hydrolase-like"/>
    <property type="match status" value="1"/>
</dbReference>
<evidence type="ECO:0000256" key="4">
    <source>
        <dbReference type="ARBA" id="ARBA00022833"/>
    </source>
</evidence>
<dbReference type="Proteomes" id="UP000619244">
    <property type="component" value="Unassembled WGS sequence"/>
</dbReference>
<dbReference type="GO" id="GO:0016787">
    <property type="term" value="F:hydrolase activity"/>
    <property type="evidence" value="ECO:0007669"/>
    <property type="project" value="UniProtKB-KW"/>
</dbReference>
<sequence length="287" mass="30596">MAEKITIGDYTVTVLSDGYSNLPPSAYPGADFSRLPGLLGEDGTYRIRIGAHLVQGPAGTFLIDAGAGELSMPFPAELAEANGLSNPPQHMASAGNLPAALAASGVAPEDVTGIFITHLHLDHIGWLIKDGAPYFPNATAYYGAEDWGLLVDAVAEDDPTRVLMHQADKAGILRTYESGDYELFPGLSVLHVPGHTPGHVMIALESGGQKLWFTGDLIELPSQLTDRHIHFMTDVDRALAANARDRLFAQAKKEQIVIAAAHLANPSFRKITHNDTWTDATAAAVIA</sequence>
<dbReference type="SUPFAM" id="SSF56281">
    <property type="entry name" value="Metallo-hydrolase/oxidoreductase"/>
    <property type="match status" value="1"/>
</dbReference>
<dbReference type="CDD" id="cd07720">
    <property type="entry name" value="OPHC2-like_MBL-fold"/>
    <property type="match status" value="1"/>
</dbReference>
<dbReference type="AlphaFoldDB" id="A0A918UAQ9"/>
<comment type="caution">
    <text evidence="6">The sequence shown here is derived from an EMBL/GenBank/DDBJ whole genome shotgun (WGS) entry which is preliminary data.</text>
</comment>
<dbReference type="InterPro" id="IPR051013">
    <property type="entry name" value="MBL_superfamily_lactonases"/>
</dbReference>
<dbReference type="InterPro" id="IPR036866">
    <property type="entry name" value="RibonucZ/Hydroxyglut_hydro"/>
</dbReference>
<dbReference type="SMART" id="SM00849">
    <property type="entry name" value="Lactamase_B"/>
    <property type="match status" value="1"/>
</dbReference>
<evidence type="ECO:0000256" key="2">
    <source>
        <dbReference type="ARBA" id="ARBA00022723"/>
    </source>
</evidence>
<comment type="similarity">
    <text evidence="1">Belongs to the metallo-beta-lactamase superfamily.</text>
</comment>
<dbReference type="Pfam" id="PF00753">
    <property type="entry name" value="Lactamase_B"/>
    <property type="match status" value="1"/>
</dbReference>
<keyword evidence="7" id="KW-1185">Reference proteome</keyword>
<gene>
    <name evidence="6" type="ORF">GCM10010358_82100</name>
</gene>
<organism evidence="6 7">
    <name type="scientific">Streptomyces minutiscleroticus</name>
    <dbReference type="NCBI Taxonomy" id="68238"/>
    <lineage>
        <taxon>Bacteria</taxon>
        <taxon>Bacillati</taxon>
        <taxon>Actinomycetota</taxon>
        <taxon>Actinomycetes</taxon>
        <taxon>Kitasatosporales</taxon>
        <taxon>Streptomycetaceae</taxon>
        <taxon>Streptomyces</taxon>
    </lineage>
</organism>
<dbReference type="PANTHER" id="PTHR42978:SF6">
    <property type="entry name" value="QUORUM-QUENCHING LACTONASE YTNP-RELATED"/>
    <property type="match status" value="1"/>
</dbReference>
<evidence type="ECO:0000313" key="7">
    <source>
        <dbReference type="Proteomes" id="UP000619244"/>
    </source>
</evidence>